<gene>
    <name evidence="2" type="ORF">D6858_07190</name>
</gene>
<dbReference type="Pfam" id="PF09851">
    <property type="entry name" value="SHOCT"/>
    <property type="match status" value="1"/>
</dbReference>
<evidence type="ECO:0000313" key="2">
    <source>
        <dbReference type="EMBL" id="RJX68216.1"/>
    </source>
</evidence>
<dbReference type="AlphaFoldDB" id="A0A419R2N3"/>
<dbReference type="OrthoDB" id="9154309at2"/>
<name>A0A419R2N3_9SPHN</name>
<comment type="caution">
    <text evidence="2">The sequence shown here is derived from an EMBL/GenBank/DDBJ whole genome shotgun (WGS) entry which is preliminary data.</text>
</comment>
<sequence>MAQELEKLAALRASGALSDEEYAAAKARVLSGS</sequence>
<reference evidence="2 3" key="1">
    <citation type="submission" date="2018-09" db="EMBL/GenBank/DDBJ databases">
        <title>Altererythrobacter sp.Ery1 and Ery12, the genome sequencing of novel strains in genus Alterythrobacter.</title>
        <authorList>
            <person name="Cheng H."/>
            <person name="Wu Y.-H."/>
            <person name="Fang C."/>
            <person name="Xu X.-W."/>
        </authorList>
    </citation>
    <scope>NUCLEOTIDE SEQUENCE [LARGE SCALE GENOMIC DNA]</scope>
    <source>
        <strain evidence="2 3">Ery12</strain>
    </source>
</reference>
<protein>
    <submittedName>
        <fullName evidence="2">SHOCT domain-containing protein</fullName>
    </submittedName>
</protein>
<dbReference type="EMBL" id="RAHJ01000018">
    <property type="protein sequence ID" value="RJX68216.1"/>
    <property type="molecule type" value="Genomic_DNA"/>
</dbReference>
<dbReference type="Proteomes" id="UP000284322">
    <property type="component" value="Unassembled WGS sequence"/>
</dbReference>
<evidence type="ECO:0000259" key="1">
    <source>
        <dbReference type="Pfam" id="PF09851"/>
    </source>
</evidence>
<keyword evidence="3" id="KW-1185">Reference proteome</keyword>
<feature type="domain" description="SHOCT" evidence="1">
    <location>
        <begin position="3"/>
        <end position="30"/>
    </location>
</feature>
<evidence type="ECO:0000313" key="3">
    <source>
        <dbReference type="Proteomes" id="UP000284322"/>
    </source>
</evidence>
<proteinExistence type="predicted"/>
<dbReference type="InterPro" id="IPR018649">
    <property type="entry name" value="SHOCT"/>
</dbReference>
<accession>A0A419R2N3</accession>
<organism evidence="2 3">
    <name type="scientific">Tsuneonella suprasediminis</name>
    <dbReference type="NCBI Taxonomy" id="2306996"/>
    <lineage>
        <taxon>Bacteria</taxon>
        <taxon>Pseudomonadati</taxon>
        <taxon>Pseudomonadota</taxon>
        <taxon>Alphaproteobacteria</taxon>
        <taxon>Sphingomonadales</taxon>
        <taxon>Erythrobacteraceae</taxon>
        <taxon>Tsuneonella</taxon>
    </lineage>
</organism>